<reference evidence="1" key="1">
    <citation type="submission" date="2021-06" db="EMBL/GenBank/DDBJ databases">
        <title>Updating the genus Pseudomonas: Description of 43 new species and partition of the Pseudomonas putida group.</title>
        <authorList>
            <person name="Girard L."/>
            <person name="Lood C."/>
            <person name="Vandamme P."/>
            <person name="Rokni-Zadeh H."/>
            <person name="van Noort V."/>
            <person name="Hofte M."/>
            <person name="Lavigne R."/>
            <person name="De Mot R."/>
        </authorList>
    </citation>
    <scope>NUCLEOTIDE SEQUENCE</scope>
    <source>
        <strain evidence="1">CMR12a</strain>
    </source>
</reference>
<dbReference type="Proteomes" id="UP000693952">
    <property type="component" value="Chromosome"/>
</dbReference>
<gene>
    <name evidence="1" type="primary">pilO2</name>
    <name evidence="1" type="ORF">KSS89_16495</name>
</gene>
<dbReference type="Pfam" id="PF06864">
    <property type="entry name" value="PAP_PilO"/>
    <property type="match status" value="1"/>
</dbReference>
<name>A0ABX8MHU6_9PSED</name>
<dbReference type="EMBL" id="CP077074">
    <property type="protein sequence ID" value="QXH37890.1"/>
    <property type="molecule type" value="Genomic_DNA"/>
</dbReference>
<dbReference type="InterPro" id="IPR009663">
    <property type="entry name" value="PAP_PilO"/>
</dbReference>
<evidence type="ECO:0000313" key="2">
    <source>
        <dbReference type="Proteomes" id="UP000693952"/>
    </source>
</evidence>
<sequence>MSSEAPAPKTTRSRVQLLSHGGYTFVTGLRWQPLDSVTGYMKEARQFGKENQLDIVTIRRSTRTIQAGFVSRNDGVTKGMYSLASTLAGQLGESWVAAWRVSDEDDRFAVVAVHDGGVIPGCDVMGTEAEVRKRVSQQRSRGIEFEAWYLPTEFGMGGTPLDVEELLHPSKLKREYRLRPLVFGLSKAEIVQLSIIGLLIGGAFIGWLQWNAHKQRIAQEALIEAEKRRLADLEKLQAETGTQQPAQALDHPWATLPSVTTFIQGCSEVLYQLPLNISGWSFADAQCDGNQVLASYKRTGNSTAAELINASKGYFSDHPAFFDEGNSTTLQFSLSLPAAGDEPLIDAIDALADLSTWLHRFSQEPKLKEVPVVVPQQPTLPGQPAPPPPPPPQWKQFQLDVVSGVLPYDALGDAPSQGLRLREIKTEYKAGHLIWSVKGDLYAK</sequence>
<evidence type="ECO:0000313" key="1">
    <source>
        <dbReference type="EMBL" id="QXH37890.1"/>
    </source>
</evidence>
<proteinExistence type="predicted"/>
<keyword evidence="2" id="KW-1185">Reference proteome</keyword>
<protein>
    <submittedName>
        <fullName evidence="1">Type 4b pilus protein PilO2</fullName>
    </submittedName>
</protein>
<dbReference type="RefSeq" id="WP_124346916.1">
    <property type="nucleotide sequence ID" value="NZ_CP027706.1"/>
</dbReference>
<organism evidence="1 2">
    <name type="scientific">Pseudomonas sessilinigenes</name>
    <dbReference type="NCBI Taxonomy" id="658629"/>
    <lineage>
        <taxon>Bacteria</taxon>
        <taxon>Pseudomonadati</taxon>
        <taxon>Pseudomonadota</taxon>
        <taxon>Gammaproteobacteria</taxon>
        <taxon>Pseudomonadales</taxon>
        <taxon>Pseudomonadaceae</taxon>
        <taxon>Pseudomonas</taxon>
    </lineage>
</organism>
<accession>A0ABX8MHU6</accession>